<dbReference type="Gene3D" id="3.40.50.1820">
    <property type="entry name" value="alpha/beta hydrolase"/>
    <property type="match status" value="1"/>
</dbReference>
<keyword evidence="3" id="KW-1185">Reference proteome</keyword>
<reference evidence="2 3" key="1">
    <citation type="submission" date="2021-05" db="EMBL/GenBank/DDBJ databases">
        <title>Complete genome of the cytokinin-producing biocontrol strain Pseudomonas fluorescens G20-18.</title>
        <authorList>
            <person name="Nielsen T.K."/>
            <person name="Mekureyaw M.F."/>
            <person name="Hansen L.H."/>
            <person name="Nicolaisen M.H."/>
            <person name="Roitsch T.G."/>
            <person name="Hennessy R.C."/>
        </authorList>
    </citation>
    <scope>NUCLEOTIDE SEQUENCE [LARGE SCALE GENOMIC DNA]</scope>
    <source>
        <strain evidence="2 3">G20-18</strain>
    </source>
</reference>
<proteinExistence type="predicted"/>
<evidence type="ECO:0000313" key="3">
    <source>
        <dbReference type="Proteomes" id="UP000681155"/>
    </source>
</evidence>
<sequence>MEAIARSMLVVALTFLTACSAALVAPAPVDVPLPEPVSEVSVEEPPPSSVDETHNEFVDKMTGIVTVFFASNRNIISDYGCVDALGKKRGKSLVYGYCHVKIPFNHKTGIIESPSWFKLEWTENPEKHVSIVGGGVVAKAEFEKLISHRLKENGTSFIYVHGYNVSFEDAAKRTAQMAYDLDFKGVPAFYSWPSAGNPKNYVPDEAAAEAAKTKYYKFLVDYLENPNIKGVYLIAHSMGNRAVAAGLVTLNIQHPELRAKIKEVILAAPDIDSDVFADEIVPGIESAKWPVTMYALDKDMALLASKTFHDYPRAGYISDNLIVMPGVDTVDASLIKTDFLSHSYYGDSTTLIYDIYNIINTGARADKRRNLSKINDTNGIYWRFTP</sequence>
<dbReference type="InterPro" id="IPR029058">
    <property type="entry name" value="AB_hydrolase_fold"/>
</dbReference>
<accession>A0ABX8EQN6</accession>
<dbReference type="PROSITE" id="PS51257">
    <property type="entry name" value="PROKAR_LIPOPROTEIN"/>
    <property type="match status" value="1"/>
</dbReference>
<dbReference type="EMBL" id="CP075566">
    <property type="protein sequence ID" value="QVW21630.1"/>
    <property type="molecule type" value="Genomic_DNA"/>
</dbReference>
<dbReference type="GO" id="GO:0016787">
    <property type="term" value="F:hydrolase activity"/>
    <property type="evidence" value="ECO:0007669"/>
    <property type="project" value="UniProtKB-KW"/>
</dbReference>
<evidence type="ECO:0000313" key="2">
    <source>
        <dbReference type="EMBL" id="QVW21630.1"/>
    </source>
</evidence>
<dbReference type="RefSeq" id="WP_214377468.1">
    <property type="nucleotide sequence ID" value="NZ_CP075566.1"/>
</dbReference>
<name>A0ABX8EQN6_9PSED</name>
<keyword evidence="1" id="KW-0732">Signal</keyword>
<dbReference type="PANTHER" id="PTHR36513">
    <property type="entry name" value="ABC TRANSMEMBRANE TYPE-1 DOMAIN-CONTAINING PROTEIN"/>
    <property type="match status" value="1"/>
</dbReference>
<protein>
    <submittedName>
        <fullName evidence="2">Alpha/beta hydrolase</fullName>
    </submittedName>
</protein>
<feature type="chain" id="PRO_5045894943" evidence="1">
    <location>
        <begin position="25"/>
        <end position="386"/>
    </location>
</feature>
<dbReference type="Proteomes" id="UP000681155">
    <property type="component" value="Chromosome"/>
</dbReference>
<feature type="signal peptide" evidence="1">
    <location>
        <begin position="1"/>
        <end position="24"/>
    </location>
</feature>
<organism evidence="2 3">
    <name type="scientific">Pseudomonas hormoni</name>
    <dbReference type="NCBI Taxonomy" id="3093767"/>
    <lineage>
        <taxon>Bacteria</taxon>
        <taxon>Pseudomonadati</taxon>
        <taxon>Pseudomonadota</taxon>
        <taxon>Gammaproteobacteria</taxon>
        <taxon>Pseudomonadales</taxon>
        <taxon>Pseudomonadaceae</taxon>
        <taxon>Pseudomonas</taxon>
    </lineage>
</organism>
<dbReference type="SUPFAM" id="SSF53474">
    <property type="entry name" value="alpha/beta-Hydrolases"/>
    <property type="match status" value="1"/>
</dbReference>
<evidence type="ECO:0000256" key="1">
    <source>
        <dbReference type="SAM" id="SignalP"/>
    </source>
</evidence>
<keyword evidence="2" id="KW-0378">Hydrolase</keyword>
<gene>
    <name evidence="2" type="ORF">KJF94_17130</name>
</gene>
<dbReference type="InterPro" id="IPR010297">
    <property type="entry name" value="DUF900_hydrolase"/>
</dbReference>
<dbReference type="PANTHER" id="PTHR36513:SF1">
    <property type="entry name" value="TRANSMEMBRANE PROTEIN"/>
    <property type="match status" value="1"/>
</dbReference>
<dbReference type="Pfam" id="PF05990">
    <property type="entry name" value="DUF900"/>
    <property type="match status" value="1"/>
</dbReference>